<dbReference type="Proteomes" id="UP000199450">
    <property type="component" value="Unassembled WGS sequence"/>
</dbReference>
<organism evidence="2 3">
    <name type="scientific">Chryseobacterium taichungense</name>
    <dbReference type="NCBI Taxonomy" id="295069"/>
    <lineage>
        <taxon>Bacteria</taxon>
        <taxon>Pseudomonadati</taxon>
        <taxon>Bacteroidota</taxon>
        <taxon>Flavobacteriia</taxon>
        <taxon>Flavobacteriales</taxon>
        <taxon>Weeksellaceae</taxon>
        <taxon>Chryseobacterium group</taxon>
        <taxon>Chryseobacterium</taxon>
    </lineage>
</organism>
<evidence type="ECO:0000313" key="3">
    <source>
        <dbReference type="Proteomes" id="UP000199450"/>
    </source>
</evidence>
<feature type="domain" description="Outer membrane protein beta-barrel" evidence="1">
    <location>
        <begin position="19"/>
        <end position="192"/>
    </location>
</feature>
<dbReference type="AlphaFoldDB" id="A0A1H7YMG0"/>
<accession>A0A1H7YMG0</accession>
<keyword evidence="3" id="KW-1185">Reference proteome</keyword>
<dbReference type="Gene3D" id="2.40.160.20">
    <property type="match status" value="1"/>
</dbReference>
<dbReference type="EMBL" id="FOBV01000003">
    <property type="protein sequence ID" value="SEM47422.1"/>
    <property type="molecule type" value="Genomic_DNA"/>
</dbReference>
<gene>
    <name evidence="2" type="ORF">SAMN05421856_103425</name>
</gene>
<evidence type="ECO:0000313" key="2">
    <source>
        <dbReference type="EMBL" id="SEM47422.1"/>
    </source>
</evidence>
<dbReference type="RefSeq" id="WP_089999626.1">
    <property type="nucleotide sequence ID" value="NZ_FOBV01000003.1"/>
</dbReference>
<proteinExistence type="predicted"/>
<dbReference type="OrthoDB" id="947434at2"/>
<sequence length="214" mass="23796">MTKNILSAVAITIMGFINAQTQDSASSDSDFKFGVKAGYSLSNMKFFDEKLDSKSYFYAGLVGEQPISSKFGIQAEVLYTQIGGTEQLPVVDFTDTGVIETGTRLKFDYQLTQIQVPVSAKYYFIPDLSVSAGMNVAFNVSEKVKTKEVVNGSTSHNYEGIKSVNLFPFLGAEYKINDKFFVDARYNFNFFEINKGDFTTKVGFLQAGVGYRFK</sequence>
<dbReference type="InterPro" id="IPR011250">
    <property type="entry name" value="OMP/PagP_B-barrel"/>
</dbReference>
<dbReference type="SUPFAM" id="SSF56925">
    <property type="entry name" value="OMPA-like"/>
    <property type="match status" value="1"/>
</dbReference>
<protein>
    <submittedName>
        <fullName evidence="2">Outer membrane protein beta-barrel domain-containing protein</fullName>
    </submittedName>
</protein>
<dbReference type="Pfam" id="PF13568">
    <property type="entry name" value="OMP_b-brl_2"/>
    <property type="match status" value="1"/>
</dbReference>
<evidence type="ECO:0000259" key="1">
    <source>
        <dbReference type="Pfam" id="PF13568"/>
    </source>
</evidence>
<dbReference type="STRING" id="295069.SAMN05421856_103425"/>
<reference evidence="3" key="1">
    <citation type="submission" date="2016-10" db="EMBL/GenBank/DDBJ databases">
        <authorList>
            <person name="Varghese N."/>
            <person name="Submissions S."/>
        </authorList>
    </citation>
    <scope>NUCLEOTIDE SEQUENCE [LARGE SCALE GENOMIC DNA]</scope>
    <source>
        <strain evidence="3">DSM 17453</strain>
    </source>
</reference>
<dbReference type="InterPro" id="IPR025665">
    <property type="entry name" value="Beta-barrel_OMP_2"/>
</dbReference>
<name>A0A1H7YMG0_9FLAO</name>